<dbReference type="InterPro" id="IPR036890">
    <property type="entry name" value="HATPase_C_sf"/>
</dbReference>
<gene>
    <name evidence="1" type="primary">barA</name>
    <name evidence="1" type="ORF">ABVT43_03435</name>
</gene>
<organism evidence="1 2">
    <name type="scientific">Aliikangiella maris</name>
    <dbReference type="NCBI Taxonomy" id="3162458"/>
    <lineage>
        <taxon>Bacteria</taxon>
        <taxon>Pseudomonadati</taxon>
        <taxon>Pseudomonadota</taxon>
        <taxon>Gammaproteobacteria</taxon>
        <taxon>Oceanospirillales</taxon>
        <taxon>Pleioneaceae</taxon>
        <taxon>Aliikangiella</taxon>
    </lineage>
</organism>
<dbReference type="PROSITE" id="PS50885">
    <property type="entry name" value="HAMP"/>
    <property type="match status" value="1"/>
</dbReference>
<dbReference type="InterPro" id="IPR036097">
    <property type="entry name" value="HisK_dim/P_sf"/>
</dbReference>
<protein>
    <submittedName>
        <fullName evidence="1">Two-component sensor histidine kinase BarA</fullName>
        <ecNumber evidence="1">2.7.13.3</ecNumber>
    </submittedName>
</protein>
<dbReference type="CDD" id="cd06225">
    <property type="entry name" value="HAMP"/>
    <property type="match status" value="1"/>
</dbReference>
<dbReference type="NCBIfam" id="NF008318">
    <property type="entry name" value="PRK11107.1"/>
    <property type="match status" value="1"/>
</dbReference>
<dbReference type="Pfam" id="PF00512">
    <property type="entry name" value="HisKA"/>
    <property type="match status" value="1"/>
</dbReference>
<dbReference type="SUPFAM" id="SSF47384">
    <property type="entry name" value="Homodimeric domain of signal transducing histidine kinase"/>
    <property type="match status" value="1"/>
</dbReference>
<dbReference type="SUPFAM" id="SSF52172">
    <property type="entry name" value="CheY-like"/>
    <property type="match status" value="2"/>
</dbReference>
<keyword evidence="1" id="KW-0808">Transferase</keyword>
<dbReference type="InterPro" id="IPR004358">
    <property type="entry name" value="Sig_transdc_His_kin-like_C"/>
</dbReference>
<dbReference type="CDD" id="cd00088">
    <property type="entry name" value="HPT"/>
    <property type="match status" value="1"/>
</dbReference>
<keyword evidence="2" id="KW-1185">Reference proteome</keyword>
<evidence type="ECO:0000313" key="2">
    <source>
        <dbReference type="Proteomes" id="UP001548189"/>
    </source>
</evidence>
<dbReference type="Gene3D" id="3.30.565.10">
    <property type="entry name" value="Histidine kinase-like ATPase, C-terminal domain"/>
    <property type="match status" value="1"/>
</dbReference>
<dbReference type="PANTHER" id="PTHR45339">
    <property type="entry name" value="HYBRID SIGNAL TRANSDUCTION HISTIDINE KINASE J"/>
    <property type="match status" value="1"/>
</dbReference>
<dbReference type="SUPFAM" id="SSF55874">
    <property type="entry name" value="ATPase domain of HSP90 chaperone/DNA topoisomerase II/histidine kinase"/>
    <property type="match status" value="1"/>
</dbReference>
<dbReference type="InterPro" id="IPR005467">
    <property type="entry name" value="His_kinase_dom"/>
</dbReference>
<dbReference type="SMART" id="SM00304">
    <property type="entry name" value="HAMP"/>
    <property type="match status" value="1"/>
</dbReference>
<proteinExistence type="predicted"/>
<dbReference type="SMART" id="SM00448">
    <property type="entry name" value="REC"/>
    <property type="match status" value="1"/>
</dbReference>
<dbReference type="EMBL" id="JBEVCJ010000003">
    <property type="protein sequence ID" value="MET1254173.1"/>
    <property type="molecule type" value="Genomic_DNA"/>
</dbReference>
<dbReference type="InterPro" id="IPR001789">
    <property type="entry name" value="Sig_transdc_resp-reg_receiver"/>
</dbReference>
<dbReference type="InterPro" id="IPR003661">
    <property type="entry name" value="HisK_dim/P_dom"/>
</dbReference>
<dbReference type="InterPro" id="IPR003660">
    <property type="entry name" value="HAMP_dom"/>
</dbReference>
<dbReference type="Pfam" id="PF01627">
    <property type="entry name" value="Hpt"/>
    <property type="match status" value="1"/>
</dbReference>
<dbReference type="CDD" id="cd17546">
    <property type="entry name" value="REC_hyHK_CKI1_RcsC-like"/>
    <property type="match status" value="1"/>
</dbReference>
<dbReference type="CDD" id="cd16922">
    <property type="entry name" value="HATPase_EvgS-ArcB-TorS-like"/>
    <property type="match status" value="1"/>
</dbReference>
<reference evidence="1 2" key="1">
    <citation type="submission" date="2024-06" db="EMBL/GenBank/DDBJ databases">
        <authorList>
            <person name="Li F."/>
        </authorList>
    </citation>
    <scope>NUCLEOTIDE SEQUENCE [LARGE SCALE GENOMIC DNA]</scope>
    <source>
        <strain evidence="1 2">GXAS 311</strain>
    </source>
</reference>
<dbReference type="InterPro" id="IPR019247">
    <property type="entry name" value="Histidine_kinase_BarA_N"/>
</dbReference>
<evidence type="ECO:0000313" key="1">
    <source>
        <dbReference type="EMBL" id="MET1254173.1"/>
    </source>
</evidence>
<dbReference type="SMART" id="SM00388">
    <property type="entry name" value="HisKA"/>
    <property type="match status" value="1"/>
</dbReference>
<keyword evidence="1" id="KW-0418">Kinase</keyword>
<dbReference type="PROSITE" id="PS50110">
    <property type="entry name" value="RESPONSE_REGULATORY"/>
    <property type="match status" value="2"/>
</dbReference>
<dbReference type="SUPFAM" id="SSF158472">
    <property type="entry name" value="HAMP domain-like"/>
    <property type="match status" value="1"/>
</dbReference>
<dbReference type="Pfam" id="PF00672">
    <property type="entry name" value="HAMP"/>
    <property type="match status" value="1"/>
</dbReference>
<accession>A0ABV2BQF1</accession>
<dbReference type="CDD" id="cd00082">
    <property type="entry name" value="HisKA"/>
    <property type="match status" value="1"/>
</dbReference>
<comment type="caution">
    <text evidence="1">The sequence shown here is derived from an EMBL/GenBank/DDBJ whole genome shotgun (WGS) entry which is preliminary data.</text>
</comment>
<dbReference type="PRINTS" id="PR00344">
    <property type="entry name" value="BCTRLSENSOR"/>
</dbReference>
<dbReference type="PANTHER" id="PTHR45339:SF1">
    <property type="entry name" value="HYBRID SIGNAL TRANSDUCTION HISTIDINE KINASE J"/>
    <property type="match status" value="1"/>
</dbReference>
<dbReference type="Pfam" id="PF00072">
    <property type="entry name" value="Response_reg"/>
    <property type="match status" value="1"/>
</dbReference>
<dbReference type="InterPro" id="IPR011006">
    <property type="entry name" value="CheY-like_superfamily"/>
</dbReference>
<dbReference type="Gene3D" id="3.40.50.2300">
    <property type="match status" value="2"/>
</dbReference>
<dbReference type="InterPro" id="IPR036641">
    <property type="entry name" value="HPT_dom_sf"/>
</dbReference>
<sequence length="958" mass="107025">MNEWGIRARVILLALIPTGLVAIVMGTYFITTRMHDLEVSLQDRGNAIVNYLAQTAEYPVLAANTESLQNLTGKARDGDDDILAVAIFDKNNLLFSSSGSNDLINQLAVTSQSIPQQTFTEQLDDGIIVRTPIYTQPQLNESLQFSNQPYQRPILGYVAVYLTMKNAKLRQYQTIATALIILLIGLGLGGMLAQGMARSITLPIIQLATAVKRIKEGQLKATIKSQATGELRTLVDGFNDMSQSIYEAREEMQAAVEQATADLHETNEALELQNVELDIARKQAVEASRVKSEFLANMSHEIRTPMNGVIGFTNLLLRTDLSSKQMDHLNTIKKSATGLLSIIDDILDFSKIEAGKMELEKRPLNISECVDEVLNLLGPSSREKNVELIGIVYRDVSEHLLGDSVRISQILTNLTNNAIKFTQQGNIQIRVMLDDESPQAVTLRINVTDTGVGLSKEKQKVLFQAFTQADTTTTRRFGGTGLGLVISKKLVESMNGQIGLESEENVGSTFWFTLRLDKDPDDNKDVGFGFPGRRVLLHDSSHVSQLATDHLLSRFDSSVETCDNLASLVELAKLNLQQNKDVDLILIGGYQSYEYQNEFSQLKKIAEQLNCPVAVLLNTNDDGVIKQFADLGITHHLTKPLVRKYFYDALFEWFEVGKQKRKLIHPVVDTNLAPESGDLHILCVDDNAANLKLIAEFLSEFKLKAKLATNGKEAVRLYNSEPFDLVFMDIQMPEMDGIEATRRIRKGENKLNRTPIIALTAHAMKGEKEKLLNEGMDDYLTKPISQDELEKTIRKWTRKRLMTIEQARIEANQDDQDTLTNKTPVNQNQPAQHQLSSDAALLQNTHTVQPIDWTLSLKAANHKDDLAKDMLRMLVASFADAREQIQHAFNDQNQQKLAEQVHKLHGATAYCGVPVLKQLANEYETVLKTDGLNETTLELHQSFIQAIDDVENAAEKYL</sequence>
<dbReference type="SMART" id="SM00073">
    <property type="entry name" value="HPT"/>
    <property type="match status" value="1"/>
</dbReference>
<dbReference type="Gene3D" id="1.20.120.160">
    <property type="entry name" value="HPT domain"/>
    <property type="match status" value="1"/>
</dbReference>
<dbReference type="SMART" id="SM00387">
    <property type="entry name" value="HATPase_c"/>
    <property type="match status" value="1"/>
</dbReference>
<dbReference type="InterPro" id="IPR008207">
    <property type="entry name" value="Sig_transdc_His_kin_Hpt_dom"/>
</dbReference>
<dbReference type="GO" id="GO:0004673">
    <property type="term" value="F:protein histidine kinase activity"/>
    <property type="evidence" value="ECO:0007669"/>
    <property type="project" value="UniProtKB-EC"/>
</dbReference>
<dbReference type="PROSITE" id="PS50894">
    <property type="entry name" value="HPT"/>
    <property type="match status" value="1"/>
</dbReference>
<dbReference type="EC" id="2.7.13.3" evidence="1"/>
<dbReference type="Gene3D" id="6.10.340.10">
    <property type="match status" value="1"/>
</dbReference>
<dbReference type="PROSITE" id="PS50109">
    <property type="entry name" value="HIS_KIN"/>
    <property type="match status" value="1"/>
</dbReference>
<dbReference type="InterPro" id="IPR003594">
    <property type="entry name" value="HATPase_dom"/>
</dbReference>
<dbReference type="Proteomes" id="UP001548189">
    <property type="component" value="Unassembled WGS sequence"/>
</dbReference>
<name>A0ABV2BQF1_9GAMM</name>
<dbReference type="SUPFAM" id="SSF47226">
    <property type="entry name" value="Histidine-containing phosphotransfer domain, HPT domain"/>
    <property type="match status" value="1"/>
</dbReference>
<dbReference type="Pfam" id="PF02518">
    <property type="entry name" value="HATPase_c"/>
    <property type="match status" value="1"/>
</dbReference>
<dbReference type="Gene3D" id="1.10.287.130">
    <property type="match status" value="1"/>
</dbReference>
<dbReference type="Pfam" id="PF09984">
    <property type="entry name" value="sCache_4"/>
    <property type="match status" value="1"/>
</dbReference>